<proteinExistence type="predicted"/>
<dbReference type="EMBL" id="BK015491">
    <property type="protein sequence ID" value="DAE09693.1"/>
    <property type="molecule type" value="Genomic_DNA"/>
</dbReference>
<protein>
    <submittedName>
        <fullName evidence="1">Uncharacterized protein</fullName>
    </submittedName>
</protein>
<sequence length="35" mass="3984">MLNNIPVIINYVAKNTIKANDEKIPKALYEFKGYG</sequence>
<reference evidence="1" key="1">
    <citation type="journal article" date="2021" name="Proc. Natl. Acad. Sci. U.S.A.">
        <title>A Catalog of Tens of Thousands of Viruses from Human Metagenomes Reveals Hidden Associations with Chronic Diseases.</title>
        <authorList>
            <person name="Tisza M.J."/>
            <person name="Buck C.B."/>
        </authorList>
    </citation>
    <scope>NUCLEOTIDE SEQUENCE</scope>
    <source>
        <strain evidence="1">CtjhW4</strain>
    </source>
</reference>
<evidence type="ECO:0000313" key="1">
    <source>
        <dbReference type="EMBL" id="DAE09693.1"/>
    </source>
</evidence>
<organism evidence="1">
    <name type="scientific">Myoviridae sp. ctjhW4</name>
    <dbReference type="NCBI Taxonomy" id="2825162"/>
    <lineage>
        <taxon>Viruses</taxon>
        <taxon>Duplodnaviria</taxon>
        <taxon>Heunggongvirae</taxon>
        <taxon>Uroviricota</taxon>
        <taxon>Caudoviricetes</taxon>
    </lineage>
</organism>
<name>A0A8S5PT44_9CAUD</name>
<accession>A0A8S5PT44</accession>